<evidence type="ECO:0000313" key="12">
    <source>
        <dbReference type="EMBL" id="KPL59164.1"/>
    </source>
</evidence>
<keyword evidence="7 9" id="KW-1133">Transmembrane helix</keyword>
<dbReference type="AlphaFoldDB" id="A0A0P6WF97"/>
<keyword evidence="6 9" id="KW-0812">Transmembrane</keyword>
<feature type="transmembrane region" description="Helical" evidence="9">
    <location>
        <begin position="53"/>
        <end position="73"/>
    </location>
</feature>
<dbReference type="CDD" id="cd06261">
    <property type="entry name" value="TM_PBP2"/>
    <property type="match status" value="1"/>
</dbReference>
<name>A0A0P6WF97_9BACI</name>
<evidence type="ECO:0000256" key="8">
    <source>
        <dbReference type="ARBA" id="ARBA00023136"/>
    </source>
</evidence>
<evidence type="ECO:0000256" key="9">
    <source>
        <dbReference type="RuleBase" id="RU363032"/>
    </source>
</evidence>
<feature type="transmembrane region" description="Helical" evidence="9">
    <location>
        <begin position="12"/>
        <end position="33"/>
    </location>
</feature>
<dbReference type="PROSITE" id="PS50928">
    <property type="entry name" value="ABC_TM1"/>
    <property type="match status" value="1"/>
</dbReference>
<sequence>MESFWFPIKLSLLVAVSATIFTFIVSIALSHRFSRINFRGKTVLETLFMLPLVLPPSVVGFILLIMFGINSPIGRGIEKVMGETILFTPYAAIVAAVVVAFPLMYQSAKAGFLSIDGDIEDASRVDGASERKTLMYVSIPLASRSLLTGSVLSFTRALGEFGATLLFAGNIPGKTQTISTAIYVAIESGEDSLAWKYVGISIAVSFIFLLLVNRINDRP</sequence>
<evidence type="ECO:0000256" key="10">
    <source>
        <dbReference type="RuleBase" id="RU365097"/>
    </source>
</evidence>
<feature type="transmembrane region" description="Helical" evidence="9">
    <location>
        <begin position="194"/>
        <end position="212"/>
    </location>
</feature>
<feature type="domain" description="ABC transmembrane type-1" evidence="11">
    <location>
        <begin position="8"/>
        <end position="216"/>
    </location>
</feature>
<dbReference type="OrthoDB" id="9795403at2"/>
<keyword evidence="5 10" id="KW-0500">Molybdenum</keyword>
<evidence type="ECO:0000256" key="5">
    <source>
        <dbReference type="ARBA" id="ARBA00022505"/>
    </source>
</evidence>
<dbReference type="Proteomes" id="UP000050398">
    <property type="component" value="Unassembled WGS sequence"/>
</dbReference>
<evidence type="ECO:0000256" key="1">
    <source>
        <dbReference type="ARBA" id="ARBA00004651"/>
    </source>
</evidence>
<protein>
    <recommendedName>
        <fullName evidence="10">Molybdenum transport system permease</fullName>
    </recommendedName>
</protein>
<evidence type="ECO:0000256" key="6">
    <source>
        <dbReference type="ARBA" id="ARBA00022692"/>
    </source>
</evidence>
<evidence type="ECO:0000256" key="3">
    <source>
        <dbReference type="ARBA" id="ARBA00022448"/>
    </source>
</evidence>
<dbReference type="InterPro" id="IPR035906">
    <property type="entry name" value="MetI-like_sf"/>
</dbReference>
<dbReference type="RefSeq" id="WP_060672974.1">
    <property type="nucleotide sequence ID" value="NZ_LIXZ01000009.1"/>
</dbReference>
<evidence type="ECO:0000256" key="4">
    <source>
        <dbReference type="ARBA" id="ARBA00022475"/>
    </source>
</evidence>
<gene>
    <name evidence="12" type="ORF">AM506_13315</name>
</gene>
<accession>A0A0P6WF97</accession>
<dbReference type="GO" id="GO:0005886">
    <property type="term" value="C:plasma membrane"/>
    <property type="evidence" value="ECO:0007669"/>
    <property type="project" value="UniProtKB-SubCell"/>
</dbReference>
<dbReference type="Pfam" id="PF00528">
    <property type="entry name" value="BPD_transp_1"/>
    <property type="match status" value="1"/>
</dbReference>
<organism evidence="12 13">
    <name type="scientific">Rossellomorea vietnamensis</name>
    <dbReference type="NCBI Taxonomy" id="218284"/>
    <lineage>
        <taxon>Bacteria</taxon>
        <taxon>Bacillati</taxon>
        <taxon>Bacillota</taxon>
        <taxon>Bacilli</taxon>
        <taxon>Bacillales</taxon>
        <taxon>Bacillaceae</taxon>
        <taxon>Rossellomorea</taxon>
    </lineage>
</organism>
<dbReference type="PANTHER" id="PTHR30183:SF3">
    <property type="entry name" value="MOLYBDENUM TRANSPORT SYSTEM PERMEASE PROTEIN MODB"/>
    <property type="match status" value="1"/>
</dbReference>
<dbReference type="Gene3D" id="1.10.3720.10">
    <property type="entry name" value="MetI-like"/>
    <property type="match status" value="1"/>
</dbReference>
<keyword evidence="8 9" id="KW-0472">Membrane</keyword>
<dbReference type="PANTHER" id="PTHR30183">
    <property type="entry name" value="MOLYBDENUM TRANSPORT SYSTEM PERMEASE PROTEIN MODB"/>
    <property type="match status" value="1"/>
</dbReference>
<comment type="function">
    <text evidence="10">Part of the binding-protein-dependent transport system for molybdenum; probably responsible for the translocation of the substrate across the membrane.</text>
</comment>
<comment type="similarity">
    <text evidence="2 10">Belongs to the binding-protein-dependent transport system permease family. CysTW subfamily.</text>
</comment>
<keyword evidence="3 9" id="KW-0813">Transport</keyword>
<reference evidence="12 13" key="1">
    <citation type="submission" date="2015-08" db="EMBL/GenBank/DDBJ databases">
        <title>Draft Genome Sequence of Bacillus vietnamensis UCD-SED5.</title>
        <authorList>
            <person name="Lee R.D."/>
            <person name="Jospin G."/>
            <person name="Lang J.M."/>
            <person name="Coil D.A."/>
            <person name="Eisen J.A."/>
        </authorList>
    </citation>
    <scope>NUCLEOTIDE SEQUENCE [LARGE SCALE GENOMIC DNA]</scope>
    <source>
        <strain evidence="12 13">UCD-SED5</strain>
    </source>
</reference>
<dbReference type="eggNOG" id="COG4149">
    <property type="taxonomic scope" value="Bacteria"/>
</dbReference>
<comment type="caution">
    <text evidence="10">Lacks conserved residue(s) required for the propagation of feature annotation.</text>
</comment>
<dbReference type="InterPro" id="IPR000515">
    <property type="entry name" value="MetI-like"/>
</dbReference>
<dbReference type="NCBIfam" id="TIGR02141">
    <property type="entry name" value="modB_ABC"/>
    <property type="match status" value="1"/>
</dbReference>
<dbReference type="EMBL" id="LIXZ01000009">
    <property type="protein sequence ID" value="KPL59164.1"/>
    <property type="molecule type" value="Genomic_DNA"/>
</dbReference>
<evidence type="ECO:0000256" key="2">
    <source>
        <dbReference type="ARBA" id="ARBA00007069"/>
    </source>
</evidence>
<dbReference type="SUPFAM" id="SSF161098">
    <property type="entry name" value="MetI-like"/>
    <property type="match status" value="1"/>
</dbReference>
<comment type="subcellular location">
    <subcellularLocation>
        <location evidence="1 9">Cell membrane</location>
        <topology evidence="1 9">Multi-pass membrane protein</topology>
    </subcellularLocation>
</comment>
<evidence type="ECO:0000256" key="7">
    <source>
        <dbReference type="ARBA" id="ARBA00022989"/>
    </source>
</evidence>
<dbReference type="InterPro" id="IPR011867">
    <property type="entry name" value="ModB_ABC"/>
</dbReference>
<feature type="transmembrane region" description="Helical" evidence="9">
    <location>
        <begin position="85"/>
        <end position="105"/>
    </location>
</feature>
<dbReference type="PATRIC" id="fig|218284.4.peg.4397"/>
<evidence type="ECO:0000313" key="13">
    <source>
        <dbReference type="Proteomes" id="UP000050398"/>
    </source>
</evidence>
<dbReference type="GO" id="GO:0015098">
    <property type="term" value="F:molybdate ion transmembrane transporter activity"/>
    <property type="evidence" value="ECO:0007669"/>
    <property type="project" value="UniProtKB-UniRule"/>
</dbReference>
<keyword evidence="4 10" id="KW-1003">Cell membrane</keyword>
<proteinExistence type="inferred from homology"/>
<comment type="caution">
    <text evidence="12">The sequence shown here is derived from an EMBL/GenBank/DDBJ whole genome shotgun (WGS) entry which is preliminary data.</text>
</comment>
<evidence type="ECO:0000259" key="11">
    <source>
        <dbReference type="PROSITE" id="PS50928"/>
    </source>
</evidence>